<proteinExistence type="predicted"/>
<name>A0ABS2D683_9SPHN</name>
<dbReference type="PANTHER" id="PTHR37461:SF1">
    <property type="entry name" value="ANTI-SIGMA-K FACTOR RSKA"/>
    <property type="match status" value="1"/>
</dbReference>
<sequence>MTPEPDTHDPEPLDVAAAELALGLLDGEERAAALRRVLAEPAFAAEVERWRLYFAQLFDLWPEAEAPEGLIDRIDESLGGPKPSRTRRAPWPLIAVAMSALAAVLLVVIALRPTPTPLPAPVPQVQEGSRTLLIAALGDAKSPVAAAYHPENGLMRIAAAPTVPAARVAQLWAIGGDGVPHPLGLLTAAGTELRLAAADRARLVPGTTLAISVEPTGGSPTGLPTGPVVATGALSAV</sequence>
<evidence type="ECO:0000259" key="2">
    <source>
        <dbReference type="Pfam" id="PF10099"/>
    </source>
</evidence>
<dbReference type="Pfam" id="PF10099">
    <property type="entry name" value="RskA_C"/>
    <property type="match status" value="1"/>
</dbReference>
<keyword evidence="1" id="KW-1133">Transmembrane helix</keyword>
<evidence type="ECO:0000256" key="1">
    <source>
        <dbReference type="SAM" id="Phobius"/>
    </source>
</evidence>
<gene>
    <name evidence="3" type="ORF">ILT43_08565</name>
</gene>
<dbReference type="EMBL" id="JAFEMC010000002">
    <property type="protein sequence ID" value="MBM6576425.1"/>
    <property type="molecule type" value="Genomic_DNA"/>
</dbReference>
<dbReference type="Proteomes" id="UP000763641">
    <property type="component" value="Unassembled WGS sequence"/>
</dbReference>
<organism evidence="3 4">
    <name type="scientific">Sphingomonas longa</name>
    <dbReference type="NCBI Taxonomy" id="2778730"/>
    <lineage>
        <taxon>Bacteria</taxon>
        <taxon>Pseudomonadati</taxon>
        <taxon>Pseudomonadota</taxon>
        <taxon>Alphaproteobacteria</taxon>
        <taxon>Sphingomonadales</taxon>
        <taxon>Sphingomonadaceae</taxon>
        <taxon>Sphingomonas</taxon>
    </lineage>
</organism>
<comment type="caution">
    <text evidence="3">The sequence shown here is derived from an EMBL/GenBank/DDBJ whole genome shotgun (WGS) entry which is preliminary data.</text>
</comment>
<feature type="domain" description="Anti-sigma K factor RskA C-terminal" evidence="2">
    <location>
        <begin position="98"/>
        <end position="228"/>
    </location>
</feature>
<keyword evidence="1" id="KW-0472">Membrane</keyword>
<keyword evidence="4" id="KW-1185">Reference proteome</keyword>
<evidence type="ECO:0000313" key="4">
    <source>
        <dbReference type="Proteomes" id="UP000763641"/>
    </source>
</evidence>
<protein>
    <submittedName>
        <fullName evidence="3">Anti-sigma factor</fullName>
    </submittedName>
</protein>
<accession>A0ABS2D683</accession>
<dbReference type="RefSeq" id="WP_204198538.1">
    <property type="nucleotide sequence ID" value="NZ_JAFEMC010000002.1"/>
</dbReference>
<reference evidence="3 4" key="1">
    <citation type="submission" date="2020-12" db="EMBL/GenBank/DDBJ databases">
        <title>Sphingomonas sp.</title>
        <authorList>
            <person name="Kim M.K."/>
        </authorList>
    </citation>
    <scope>NUCLEOTIDE SEQUENCE [LARGE SCALE GENOMIC DNA]</scope>
    <source>
        <strain evidence="3 4">BT552</strain>
    </source>
</reference>
<dbReference type="PANTHER" id="PTHR37461">
    <property type="entry name" value="ANTI-SIGMA-K FACTOR RSKA"/>
    <property type="match status" value="1"/>
</dbReference>
<evidence type="ECO:0000313" key="3">
    <source>
        <dbReference type="EMBL" id="MBM6576425.1"/>
    </source>
</evidence>
<feature type="transmembrane region" description="Helical" evidence="1">
    <location>
        <begin position="91"/>
        <end position="111"/>
    </location>
</feature>
<keyword evidence="1" id="KW-0812">Transmembrane</keyword>
<dbReference type="InterPro" id="IPR018764">
    <property type="entry name" value="RskA_C"/>
</dbReference>
<dbReference type="InterPro" id="IPR051474">
    <property type="entry name" value="Anti-sigma-K/W_factor"/>
</dbReference>